<proteinExistence type="predicted"/>
<evidence type="ECO:0000256" key="1">
    <source>
        <dbReference type="SAM" id="MobiDB-lite"/>
    </source>
</evidence>
<dbReference type="EMBL" id="CP016094">
    <property type="protein sequence ID" value="AOS43081.1"/>
    <property type="molecule type" value="Genomic_DNA"/>
</dbReference>
<protein>
    <submittedName>
        <fullName evidence="2">Uncharacterized protein</fullName>
    </submittedName>
</protein>
<evidence type="ECO:0000313" key="2">
    <source>
        <dbReference type="EMBL" id="AOS43081.1"/>
    </source>
</evidence>
<evidence type="ECO:0000313" key="3">
    <source>
        <dbReference type="Proteomes" id="UP000095228"/>
    </source>
</evidence>
<keyword evidence="3" id="KW-1185">Reference proteome</keyword>
<feature type="compositionally biased region" description="Pro residues" evidence="1">
    <location>
        <begin position="68"/>
        <end position="85"/>
    </location>
</feature>
<accession>A0A1I7PHJ7</accession>
<dbReference type="AlphaFoldDB" id="A0A1I7PHJ7"/>
<dbReference type="KEGG" id="obg:Verru16b_00121"/>
<sequence>MLRAVIVIRRLVARQRAYTAIFLPGEEPQVIPTTDYEHGRILQIYKQDRPHPDIHNDFTDFLLQPSVQPTPPAAPKPPAHPTGEL</sequence>
<reference evidence="2 3" key="1">
    <citation type="submission" date="2016-06" db="EMBL/GenBank/DDBJ databases">
        <title>Three novel species with peptidoglycan cell walls form the new genus Lacunisphaera gen. nov. in the family Opitutaceae of the verrucomicrobial subdivision 4.</title>
        <authorList>
            <person name="Rast P."/>
            <person name="Gloeckner I."/>
            <person name="Jogler M."/>
            <person name="Boedeker C."/>
            <person name="Jeske O."/>
            <person name="Wiegand S."/>
            <person name="Reinhardt R."/>
            <person name="Schumann P."/>
            <person name="Rohde M."/>
            <person name="Spring S."/>
            <person name="Gloeckner F.O."/>
            <person name="Jogler C."/>
        </authorList>
    </citation>
    <scope>NUCLEOTIDE SEQUENCE [LARGE SCALE GENOMIC DNA]</scope>
    <source>
        <strain evidence="2 3">IG16b</strain>
    </source>
</reference>
<feature type="region of interest" description="Disordered" evidence="1">
    <location>
        <begin position="63"/>
        <end position="85"/>
    </location>
</feature>
<name>A0A1I7PHJ7_9BACT</name>
<organism evidence="2 3">
    <name type="scientific">Lacunisphaera limnophila</name>
    <dbReference type="NCBI Taxonomy" id="1838286"/>
    <lineage>
        <taxon>Bacteria</taxon>
        <taxon>Pseudomonadati</taxon>
        <taxon>Verrucomicrobiota</taxon>
        <taxon>Opitutia</taxon>
        <taxon>Opitutales</taxon>
        <taxon>Opitutaceae</taxon>
        <taxon>Lacunisphaera</taxon>
    </lineage>
</organism>
<gene>
    <name evidence="2" type="ORF">Verru16b_00121</name>
</gene>
<dbReference type="Proteomes" id="UP000095228">
    <property type="component" value="Chromosome"/>
</dbReference>
<dbReference type="STRING" id="1838286.Verru16b_00121"/>